<proteinExistence type="predicted"/>
<feature type="compositionally biased region" description="Acidic residues" evidence="1">
    <location>
        <begin position="47"/>
        <end position="65"/>
    </location>
</feature>
<comment type="caution">
    <text evidence="2">The sequence shown here is derived from an EMBL/GenBank/DDBJ whole genome shotgun (WGS) entry which is preliminary data.</text>
</comment>
<dbReference type="AlphaFoldDB" id="A0A4C1UV72"/>
<reference evidence="2 3" key="1">
    <citation type="journal article" date="2019" name="Commun. Biol.">
        <title>The bagworm genome reveals a unique fibroin gene that provides high tensile strength.</title>
        <authorList>
            <person name="Kono N."/>
            <person name="Nakamura H."/>
            <person name="Ohtoshi R."/>
            <person name="Tomita M."/>
            <person name="Numata K."/>
            <person name="Arakawa K."/>
        </authorList>
    </citation>
    <scope>NUCLEOTIDE SEQUENCE [LARGE SCALE GENOMIC DNA]</scope>
</reference>
<protein>
    <submittedName>
        <fullName evidence="2">Uncharacterized protein</fullName>
    </submittedName>
</protein>
<evidence type="ECO:0000313" key="2">
    <source>
        <dbReference type="EMBL" id="GBP30338.1"/>
    </source>
</evidence>
<accession>A0A4C1UV72</accession>
<feature type="region of interest" description="Disordered" evidence="1">
    <location>
        <begin position="38"/>
        <end position="99"/>
    </location>
</feature>
<feature type="compositionally biased region" description="Acidic residues" evidence="1">
    <location>
        <begin position="83"/>
        <end position="99"/>
    </location>
</feature>
<gene>
    <name evidence="2" type="ORF">EVAR_27953_1</name>
</gene>
<name>A0A4C1UV72_EUMVA</name>
<keyword evidence="3" id="KW-1185">Reference proteome</keyword>
<dbReference type="Proteomes" id="UP000299102">
    <property type="component" value="Unassembled WGS sequence"/>
</dbReference>
<evidence type="ECO:0000313" key="3">
    <source>
        <dbReference type="Proteomes" id="UP000299102"/>
    </source>
</evidence>
<dbReference type="EMBL" id="BGZK01000231">
    <property type="protein sequence ID" value="GBP30338.1"/>
    <property type="molecule type" value="Genomic_DNA"/>
</dbReference>
<organism evidence="2 3">
    <name type="scientific">Eumeta variegata</name>
    <name type="common">Bagworm moth</name>
    <name type="synonym">Eumeta japonica</name>
    <dbReference type="NCBI Taxonomy" id="151549"/>
    <lineage>
        <taxon>Eukaryota</taxon>
        <taxon>Metazoa</taxon>
        <taxon>Ecdysozoa</taxon>
        <taxon>Arthropoda</taxon>
        <taxon>Hexapoda</taxon>
        <taxon>Insecta</taxon>
        <taxon>Pterygota</taxon>
        <taxon>Neoptera</taxon>
        <taxon>Endopterygota</taxon>
        <taxon>Lepidoptera</taxon>
        <taxon>Glossata</taxon>
        <taxon>Ditrysia</taxon>
        <taxon>Tineoidea</taxon>
        <taxon>Psychidae</taxon>
        <taxon>Oiketicinae</taxon>
        <taxon>Eumeta</taxon>
    </lineage>
</organism>
<sequence length="99" mass="11217">MYFTHNQKGLNLQTLLVEKTKIEDEVVIADQQEESIGQKSFGKTEFEEKEMEEEISEIDEDVPEGEESRSEVAPTVSSYPDSDVGEFDTSAEDIEEEGH</sequence>
<evidence type="ECO:0000256" key="1">
    <source>
        <dbReference type="SAM" id="MobiDB-lite"/>
    </source>
</evidence>